<protein>
    <submittedName>
        <fullName evidence="1">Uncharacterized protein</fullName>
    </submittedName>
</protein>
<keyword evidence="2" id="KW-1185">Reference proteome</keyword>
<organism evidence="1 2">
    <name type="scientific">Mucuna pruriens</name>
    <name type="common">Velvet bean</name>
    <name type="synonym">Dolichos pruriens</name>
    <dbReference type="NCBI Taxonomy" id="157652"/>
    <lineage>
        <taxon>Eukaryota</taxon>
        <taxon>Viridiplantae</taxon>
        <taxon>Streptophyta</taxon>
        <taxon>Embryophyta</taxon>
        <taxon>Tracheophyta</taxon>
        <taxon>Spermatophyta</taxon>
        <taxon>Magnoliopsida</taxon>
        <taxon>eudicotyledons</taxon>
        <taxon>Gunneridae</taxon>
        <taxon>Pentapetalae</taxon>
        <taxon>rosids</taxon>
        <taxon>fabids</taxon>
        <taxon>Fabales</taxon>
        <taxon>Fabaceae</taxon>
        <taxon>Papilionoideae</taxon>
        <taxon>50 kb inversion clade</taxon>
        <taxon>NPAAA clade</taxon>
        <taxon>indigoferoid/millettioid clade</taxon>
        <taxon>Phaseoleae</taxon>
        <taxon>Mucuna</taxon>
    </lineage>
</organism>
<name>A0A371FK89_MUCPR</name>
<accession>A0A371FK89</accession>
<reference evidence="1" key="1">
    <citation type="submission" date="2018-05" db="EMBL/GenBank/DDBJ databases">
        <title>Draft genome of Mucuna pruriens seed.</title>
        <authorList>
            <person name="Nnadi N.E."/>
            <person name="Vos R."/>
            <person name="Hasami M.H."/>
            <person name="Devisetty U.K."/>
            <person name="Aguiy J.C."/>
        </authorList>
    </citation>
    <scope>NUCLEOTIDE SEQUENCE [LARGE SCALE GENOMIC DNA]</scope>
    <source>
        <strain evidence="1">JCA_2017</strain>
    </source>
</reference>
<evidence type="ECO:0000313" key="1">
    <source>
        <dbReference type="EMBL" id="RDX78543.1"/>
    </source>
</evidence>
<proteinExistence type="predicted"/>
<gene>
    <name evidence="1" type="ORF">CR513_41168</name>
</gene>
<dbReference type="Proteomes" id="UP000257109">
    <property type="component" value="Unassembled WGS sequence"/>
</dbReference>
<comment type="caution">
    <text evidence="1">The sequence shown here is derived from an EMBL/GenBank/DDBJ whole genome shotgun (WGS) entry which is preliminary data.</text>
</comment>
<dbReference type="AlphaFoldDB" id="A0A371FK89"/>
<evidence type="ECO:0000313" key="2">
    <source>
        <dbReference type="Proteomes" id="UP000257109"/>
    </source>
</evidence>
<sequence length="42" mass="4943">MVARAHLWSCKDSKRNSFHKKRRIVAKLEDTCNICKKSLARI</sequence>
<dbReference type="EMBL" id="QJKJ01008835">
    <property type="protein sequence ID" value="RDX78543.1"/>
    <property type="molecule type" value="Genomic_DNA"/>
</dbReference>